<keyword evidence="1" id="KW-0472">Membrane</keyword>
<accession>A0AAN8A3E3</accession>
<proteinExistence type="predicted"/>
<organism evidence="3 4">
    <name type="scientific">Elasticomyces elasticus</name>
    <dbReference type="NCBI Taxonomy" id="574655"/>
    <lineage>
        <taxon>Eukaryota</taxon>
        <taxon>Fungi</taxon>
        <taxon>Dikarya</taxon>
        <taxon>Ascomycota</taxon>
        <taxon>Pezizomycotina</taxon>
        <taxon>Dothideomycetes</taxon>
        <taxon>Dothideomycetidae</taxon>
        <taxon>Mycosphaerellales</taxon>
        <taxon>Teratosphaeriaceae</taxon>
        <taxon>Elasticomyces</taxon>
    </lineage>
</organism>
<evidence type="ECO:0000313" key="4">
    <source>
        <dbReference type="Proteomes" id="UP001310594"/>
    </source>
</evidence>
<dbReference type="PANTHER" id="PTHR42861">
    <property type="entry name" value="CALCIUM-TRANSPORTING ATPASE"/>
    <property type="match status" value="1"/>
</dbReference>
<evidence type="ECO:0000313" key="3">
    <source>
        <dbReference type="EMBL" id="KAK5703139.1"/>
    </source>
</evidence>
<feature type="transmembrane region" description="Helical" evidence="1">
    <location>
        <begin position="86"/>
        <end position="110"/>
    </location>
</feature>
<dbReference type="InterPro" id="IPR006068">
    <property type="entry name" value="ATPase_P-typ_cation-transptr_C"/>
</dbReference>
<dbReference type="SUPFAM" id="SSF56784">
    <property type="entry name" value="HAD-like"/>
    <property type="match status" value="1"/>
</dbReference>
<dbReference type="FunFam" id="1.20.1110.10:FF:000015">
    <property type="entry name" value="Sodium ion P-type ATPase"/>
    <property type="match status" value="1"/>
</dbReference>
<dbReference type="Proteomes" id="UP001310594">
    <property type="component" value="Unassembled WGS sequence"/>
</dbReference>
<dbReference type="GO" id="GO:0030001">
    <property type="term" value="P:metal ion transport"/>
    <property type="evidence" value="ECO:0007669"/>
    <property type="project" value="UniProtKB-ARBA"/>
</dbReference>
<reference evidence="3" key="1">
    <citation type="submission" date="2023-08" db="EMBL/GenBank/DDBJ databases">
        <title>Black Yeasts Isolated from many extreme environments.</title>
        <authorList>
            <person name="Coleine C."/>
            <person name="Stajich J.E."/>
            <person name="Selbmann L."/>
        </authorList>
    </citation>
    <scope>NUCLEOTIDE SEQUENCE</scope>
    <source>
        <strain evidence="3">CCFEE 5810</strain>
    </source>
</reference>
<evidence type="ECO:0000259" key="2">
    <source>
        <dbReference type="Pfam" id="PF00689"/>
    </source>
</evidence>
<dbReference type="InterPro" id="IPR036412">
    <property type="entry name" value="HAD-like_sf"/>
</dbReference>
<dbReference type="InterPro" id="IPR023298">
    <property type="entry name" value="ATPase_P-typ_TM_dom_sf"/>
</dbReference>
<dbReference type="SUPFAM" id="SSF81665">
    <property type="entry name" value="Calcium ATPase, transmembrane domain M"/>
    <property type="match status" value="1"/>
</dbReference>
<feature type="transmembrane region" description="Helical" evidence="1">
    <location>
        <begin position="174"/>
        <end position="196"/>
    </location>
</feature>
<feature type="transmembrane region" description="Helical" evidence="1">
    <location>
        <begin position="131"/>
        <end position="154"/>
    </location>
</feature>
<dbReference type="Pfam" id="PF00689">
    <property type="entry name" value="Cation_ATPase_C"/>
    <property type="match status" value="1"/>
</dbReference>
<keyword evidence="1" id="KW-1133">Transmembrane helix</keyword>
<dbReference type="EMBL" id="JAVRQU010000005">
    <property type="protein sequence ID" value="KAK5703139.1"/>
    <property type="molecule type" value="Genomic_DNA"/>
</dbReference>
<comment type="caution">
    <text evidence="3">The sequence shown here is derived from an EMBL/GenBank/DDBJ whole genome shotgun (WGS) entry which is preliminary data.</text>
</comment>
<dbReference type="AlphaFoldDB" id="A0AAN8A3E3"/>
<feature type="transmembrane region" description="Helical" evidence="1">
    <location>
        <begin position="49"/>
        <end position="70"/>
    </location>
</feature>
<keyword evidence="1" id="KW-0812">Transmembrane</keyword>
<protein>
    <submittedName>
        <fullName evidence="3">P-type ATPase</fullName>
    </submittedName>
</protein>
<dbReference type="Gene3D" id="1.20.1110.10">
    <property type="entry name" value="Calcium-transporting ATPase, transmembrane domain"/>
    <property type="match status" value="1"/>
</dbReference>
<evidence type="ECO:0000256" key="1">
    <source>
        <dbReference type="SAM" id="Phobius"/>
    </source>
</evidence>
<sequence>MSDVGIAMGQAGSDVAKDASDIVLTDDNFASIINAIEEGRRMFDNIQKFILHLLAENIAQACVLLIGLAFKDTRGLSVFPLAPVEIIWVIMITSGMPDMGLGFEVATPGIMVRPPQSLKRGVFTIEVMIDMLVYGLWIAALCLGAFSVVLFGFGNGDLGEGCNESYSEVCDTVFRARATCFACLTWFALFLAWELVDMRRSFFRMQPDSTKYFTQWYYDVRRNKFLFWSILFGFVTIFPTLYIPVINRVVFKHEMITWEWGVVFISTLLFFVGVEFWKFLKRAFLRRQAAKDVRISGKSLDQVSEEKGSSGEDMQRPW</sequence>
<feature type="domain" description="Cation-transporting P-type ATPase C-terminal" evidence="2">
    <location>
        <begin position="79"/>
        <end position="280"/>
    </location>
</feature>
<name>A0AAN8A3E3_9PEZI</name>
<feature type="transmembrane region" description="Helical" evidence="1">
    <location>
        <begin position="258"/>
        <end position="277"/>
    </location>
</feature>
<gene>
    <name evidence="3" type="primary">ENA2_2</name>
    <name evidence="3" type="ORF">LTR97_004088</name>
</gene>
<feature type="transmembrane region" description="Helical" evidence="1">
    <location>
        <begin position="225"/>
        <end position="246"/>
    </location>
</feature>